<dbReference type="PANTHER" id="PTHR12128:SF66">
    <property type="entry name" value="4-HYDROXY-2-OXOGLUTARATE ALDOLASE, MITOCHONDRIAL"/>
    <property type="match status" value="1"/>
</dbReference>
<name>A0AA39N110_ARMTA</name>
<feature type="active site" description="Proton donor/acceptor" evidence="3">
    <location>
        <position position="120"/>
    </location>
</feature>
<feature type="active site" description="Schiff-base intermediate with substrate" evidence="3">
    <location>
        <position position="149"/>
    </location>
</feature>
<evidence type="ECO:0000256" key="4">
    <source>
        <dbReference type="PIRSR" id="PIRSR001365-2"/>
    </source>
</evidence>
<evidence type="ECO:0000256" key="2">
    <source>
        <dbReference type="PIRNR" id="PIRNR001365"/>
    </source>
</evidence>
<dbReference type="AlphaFoldDB" id="A0AA39N110"/>
<dbReference type="InterPro" id="IPR002220">
    <property type="entry name" value="DapA-like"/>
</dbReference>
<keyword evidence="6" id="KW-1185">Reference proteome</keyword>
<comment type="similarity">
    <text evidence="2">Belongs to the DapA family.</text>
</comment>
<sequence length="291" mass="31381">MPSPPPFGHYVPTVCFFDENEELDVSAINPAFSSSKVQLHSGGVAGVIVQGTNDKAQHLSHEECNRREKTQKLCVDAKDAGADYALILSPSTFPSQMSVPSVIRFHHEVADASPIPTMIYNFPTVTAGLDRDSDALVALAKHPNIVGAKLTCGNIAKLHRIISSVSASKIAVLAGKADFVLPGLLASSSGCITALSNLTPKLHGRLFYLWRAGKGEEAMKLQATLAHADWALHKLGGIGGVKKVVSKAYGYGTGKVRTPLKEAMYESLLGNQHYETLMDLIRMEERLYSKL</sequence>
<evidence type="ECO:0000256" key="3">
    <source>
        <dbReference type="PIRSR" id="PIRSR001365-1"/>
    </source>
</evidence>
<dbReference type="PANTHER" id="PTHR12128">
    <property type="entry name" value="DIHYDRODIPICOLINATE SYNTHASE"/>
    <property type="match status" value="1"/>
</dbReference>
<dbReference type="Proteomes" id="UP001175211">
    <property type="component" value="Unassembled WGS sequence"/>
</dbReference>
<dbReference type="GeneID" id="85359255"/>
<organism evidence="5 6">
    <name type="scientific">Armillaria tabescens</name>
    <name type="common">Ringless honey mushroom</name>
    <name type="synonym">Agaricus tabescens</name>
    <dbReference type="NCBI Taxonomy" id="1929756"/>
    <lineage>
        <taxon>Eukaryota</taxon>
        <taxon>Fungi</taxon>
        <taxon>Dikarya</taxon>
        <taxon>Basidiomycota</taxon>
        <taxon>Agaricomycotina</taxon>
        <taxon>Agaricomycetes</taxon>
        <taxon>Agaricomycetidae</taxon>
        <taxon>Agaricales</taxon>
        <taxon>Marasmiineae</taxon>
        <taxon>Physalacriaceae</taxon>
        <taxon>Desarmillaria</taxon>
    </lineage>
</organism>
<dbReference type="GO" id="GO:0008840">
    <property type="term" value="F:4-hydroxy-tetrahydrodipicolinate synthase activity"/>
    <property type="evidence" value="ECO:0007669"/>
    <property type="project" value="TreeGrafter"/>
</dbReference>
<dbReference type="Pfam" id="PF00701">
    <property type="entry name" value="DHDPS"/>
    <property type="match status" value="1"/>
</dbReference>
<feature type="binding site" evidence="4">
    <location>
        <position position="192"/>
    </location>
    <ligand>
        <name>pyruvate</name>
        <dbReference type="ChEBI" id="CHEBI:15361"/>
    </ligand>
</feature>
<reference evidence="5" key="1">
    <citation type="submission" date="2023-06" db="EMBL/GenBank/DDBJ databases">
        <authorList>
            <consortium name="Lawrence Berkeley National Laboratory"/>
            <person name="Ahrendt S."/>
            <person name="Sahu N."/>
            <person name="Indic B."/>
            <person name="Wong-Bajracharya J."/>
            <person name="Merenyi Z."/>
            <person name="Ke H.-M."/>
            <person name="Monk M."/>
            <person name="Kocsube S."/>
            <person name="Drula E."/>
            <person name="Lipzen A."/>
            <person name="Balint B."/>
            <person name="Henrissat B."/>
            <person name="Andreopoulos B."/>
            <person name="Martin F.M."/>
            <person name="Harder C.B."/>
            <person name="Rigling D."/>
            <person name="Ford K.L."/>
            <person name="Foster G.D."/>
            <person name="Pangilinan J."/>
            <person name="Papanicolaou A."/>
            <person name="Barry K."/>
            <person name="LaButti K."/>
            <person name="Viragh M."/>
            <person name="Koriabine M."/>
            <person name="Yan M."/>
            <person name="Riley R."/>
            <person name="Champramary S."/>
            <person name="Plett K.L."/>
            <person name="Tsai I.J."/>
            <person name="Slot J."/>
            <person name="Sipos G."/>
            <person name="Plett J."/>
            <person name="Nagy L.G."/>
            <person name="Grigoriev I.V."/>
        </authorList>
    </citation>
    <scope>NUCLEOTIDE SEQUENCE</scope>
    <source>
        <strain evidence="5">CCBAS 213</strain>
    </source>
</reference>
<dbReference type="InterPro" id="IPR013785">
    <property type="entry name" value="Aldolase_TIM"/>
</dbReference>
<evidence type="ECO:0000256" key="1">
    <source>
        <dbReference type="ARBA" id="ARBA00023239"/>
    </source>
</evidence>
<dbReference type="Gene3D" id="3.20.20.70">
    <property type="entry name" value="Aldolase class I"/>
    <property type="match status" value="1"/>
</dbReference>
<evidence type="ECO:0000313" key="5">
    <source>
        <dbReference type="EMBL" id="KAK0453992.1"/>
    </source>
</evidence>
<dbReference type="SMART" id="SM01130">
    <property type="entry name" value="DHDPS"/>
    <property type="match status" value="1"/>
</dbReference>
<evidence type="ECO:0008006" key="7">
    <source>
        <dbReference type="Google" id="ProtNLM"/>
    </source>
</evidence>
<evidence type="ECO:0000313" key="6">
    <source>
        <dbReference type="Proteomes" id="UP001175211"/>
    </source>
</evidence>
<dbReference type="SUPFAM" id="SSF51569">
    <property type="entry name" value="Aldolase"/>
    <property type="match status" value="1"/>
</dbReference>
<dbReference type="CDD" id="cd00408">
    <property type="entry name" value="DHDPS-like"/>
    <property type="match status" value="1"/>
</dbReference>
<dbReference type="EMBL" id="JAUEPS010000028">
    <property type="protein sequence ID" value="KAK0453992.1"/>
    <property type="molecule type" value="Genomic_DNA"/>
</dbReference>
<dbReference type="RefSeq" id="XP_060328380.1">
    <property type="nucleotide sequence ID" value="XM_060475707.1"/>
</dbReference>
<protein>
    <recommendedName>
        <fullName evidence="7">Aldolase</fullName>
    </recommendedName>
</protein>
<gene>
    <name evidence="5" type="ORF">EV420DRAFT_1621507</name>
</gene>
<keyword evidence="1 2" id="KW-0456">Lyase</keyword>
<comment type="caution">
    <text evidence="5">The sequence shown here is derived from an EMBL/GenBank/DDBJ whole genome shotgun (WGS) entry which is preliminary data.</text>
</comment>
<accession>A0AA39N110</accession>
<dbReference type="PIRSF" id="PIRSF001365">
    <property type="entry name" value="DHDPS"/>
    <property type="match status" value="1"/>
</dbReference>
<proteinExistence type="inferred from homology"/>